<dbReference type="EMBL" id="VCYH01000008">
    <property type="protein sequence ID" value="MDN7025570.1"/>
    <property type="molecule type" value="Genomic_DNA"/>
</dbReference>
<evidence type="ECO:0000256" key="3">
    <source>
        <dbReference type="ARBA" id="ARBA00022840"/>
    </source>
</evidence>
<dbReference type="InterPro" id="IPR017871">
    <property type="entry name" value="ABC_transporter-like_CS"/>
</dbReference>
<comment type="caution">
    <text evidence="5">The sequence shown here is derived from an EMBL/GenBank/DDBJ whole genome shotgun (WGS) entry which is preliminary data.</text>
</comment>
<accession>A0ABT8MCB1</accession>
<reference evidence="5" key="1">
    <citation type="submission" date="2019-05" db="EMBL/GenBank/DDBJ databases">
        <title>Methanoculleus sp. FWC-SCC1, a methanogenic archaeon isolated from deep marine cold seep.</title>
        <authorList>
            <person name="Chen Y.-W."/>
            <person name="Chen S.-C."/>
            <person name="Teng N.-H."/>
            <person name="Lai M.-C."/>
        </authorList>
    </citation>
    <scope>NUCLEOTIDE SEQUENCE</scope>
    <source>
        <strain evidence="5">FWC-SCC1</strain>
    </source>
</reference>
<proteinExistence type="predicted"/>
<keyword evidence="2" id="KW-0547">Nucleotide-binding</keyword>
<dbReference type="SMART" id="SM00382">
    <property type="entry name" value="AAA"/>
    <property type="match status" value="1"/>
</dbReference>
<name>A0ABT8MCB1_9EURY</name>
<dbReference type="InterPro" id="IPR003593">
    <property type="entry name" value="AAA+_ATPase"/>
</dbReference>
<keyword evidence="3 5" id="KW-0067">ATP-binding</keyword>
<evidence type="ECO:0000256" key="1">
    <source>
        <dbReference type="ARBA" id="ARBA00022448"/>
    </source>
</evidence>
<dbReference type="InterPro" id="IPR027417">
    <property type="entry name" value="P-loop_NTPase"/>
</dbReference>
<dbReference type="InterPro" id="IPR003439">
    <property type="entry name" value="ABC_transporter-like_ATP-bd"/>
</dbReference>
<protein>
    <submittedName>
        <fullName evidence="5">ATP-binding cassette domain-containing protein</fullName>
    </submittedName>
</protein>
<dbReference type="Gene3D" id="3.40.50.300">
    <property type="entry name" value="P-loop containing nucleotide triphosphate hydrolases"/>
    <property type="match status" value="1"/>
</dbReference>
<dbReference type="Proteomes" id="UP001168338">
    <property type="component" value="Unassembled WGS sequence"/>
</dbReference>
<dbReference type="GO" id="GO:0005524">
    <property type="term" value="F:ATP binding"/>
    <property type="evidence" value="ECO:0007669"/>
    <property type="project" value="UniProtKB-KW"/>
</dbReference>
<dbReference type="PROSITE" id="PS50893">
    <property type="entry name" value="ABC_TRANSPORTER_2"/>
    <property type="match status" value="1"/>
</dbReference>
<evidence type="ECO:0000313" key="6">
    <source>
        <dbReference type="Proteomes" id="UP001168338"/>
    </source>
</evidence>
<dbReference type="Pfam" id="PF00005">
    <property type="entry name" value="ABC_tran"/>
    <property type="match status" value="1"/>
</dbReference>
<dbReference type="PANTHER" id="PTHR43423:SF1">
    <property type="entry name" value="ABC TRANSPORTER I FAMILY MEMBER 17"/>
    <property type="match status" value="1"/>
</dbReference>
<dbReference type="SUPFAM" id="SSF52540">
    <property type="entry name" value="P-loop containing nucleoside triphosphate hydrolases"/>
    <property type="match status" value="1"/>
</dbReference>
<feature type="domain" description="ABC transporter" evidence="4">
    <location>
        <begin position="26"/>
        <end position="237"/>
    </location>
</feature>
<evidence type="ECO:0000259" key="4">
    <source>
        <dbReference type="PROSITE" id="PS50893"/>
    </source>
</evidence>
<evidence type="ECO:0000256" key="2">
    <source>
        <dbReference type="ARBA" id="ARBA00022741"/>
    </source>
</evidence>
<dbReference type="PANTHER" id="PTHR43423">
    <property type="entry name" value="ABC TRANSPORTER I FAMILY MEMBER 17"/>
    <property type="match status" value="1"/>
</dbReference>
<evidence type="ECO:0000313" key="5">
    <source>
        <dbReference type="EMBL" id="MDN7025570.1"/>
    </source>
</evidence>
<sequence>MLLRSFPMTFASAGTGLVHDHRCPALRVRNLSRVFGERSVLVGVSFSVEAGETLAVTGPSGSGKSVLLKCLNRLIEPSGGTIEVFGTDSMHCDPVEIRRRVCLVGQVPVLFPGTVEENLAYPFSFQANRHCPRPDFGGVLEAVGLGRTYLAKDAQTLSGGEAQRVCIARALCLDPEVLLLDEPTSALDRASAGVVEETIRRLNAGGRTIVVVTHDLRQAETLGRRVMRMRDGRVEDIV</sequence>
<organism evidence="5 6">
    <name type="scientific">Methanoculleus frigidifontis</name>
    <dbReference type="NCBI Taxonomy" id="2584085"/>
    <lineage>
        <taxon>Archaea</taxon>
        <taxon>Methanobacteriati</taxon>
        <taxon>Methanobacteriota</taxon>
        <taxon>Stenosarchaea group</taxon>
        <taxon>Methanomicrobia</taxon>
        <taxon>Methanomicrobiales</taxon>
        <taxon>Methanomicrobiaceae</taxon>
        <taxon>Methanoculleus</taxon>
    </lineage>
</organism>
<gene>
    <name evidence="5" type="ORF">FGU65_11825</name>
</gene>
<keyword evidence="6" id="KW-1185">Reference proteome</keyword>
<dbReference type="PROSITE" id="PS00211">
    <property type="entry name" value="ABC_TRANSPORTER_1"/>
    <property type="match status" value="1"/>
</dbReference>
<keyword evidence="1" id="KW-0813">Transport</keyword>